<dbReference type="Proteomes" id="UP001385848">
    <property type="component" value="Unassembled WGS sequence"/>
</dbReference>
<keyword evidence="2" id="KW-1185">Reference proteome</keyword>
<proteinExistence type="predicted"/>
<organism evidence="1 2">
    <name type="scientific">Lactobacillus jensenii</name>
    <dbReference type="NCBI Taxonomy" id="109790"/>
    <lineage>
        <taxon>Bacteria</taxon>
        <taxon>Bacillati</taxon>
        <taxon>Bacillota</taxon>
        <taxon>Bacilli</taxon>
        <taxon>Lactobacillales</taxon>
        <taxon>Lactobacillaceae</taxon>
        <taxon>Lactobacillus</taxon>
    </lineage>
</organism>
<comment type="caution">
    <text evidence="1">The sequence shown here is derived from an EMBL/GenBank/DDBJ whole genome shotgun (WGS) entry which is preliminary data.</text>
</comment>
<dbReference type="EMBL" id="JBBVUL010000005">
    <property type="protein sequence ID" value="MEL0564947.1"/>
    <property type="molecule type" value="Genomic_DNA"/>
</dbReference>
<protein>
    <submittedName>
        <fullName evidence="1">Uncharacterized protein</fullName>
    </submittedName>
</protein>
<reference evidence="1 2" key="1">
    <citation type="submission" date="2024-04" db="EMBL/GenBank/DDBJ databases">
        <title>Three lactobacilli isolated from voided urine samples from females with type 2 diabetes.</title>
        <authorList>
            <person name="Kula A."/>
            <person name="Stegman N."/>
            <person name="Putonti C."/>
        </authorList>
    </citation>
    <scope>NUCLEOTIDE SEQUENCE [LARGE SCALE GENOMIC DNA]</scope>
    <source>
        <strain evidence="1 2">1855</strain>
    </source>
</reference>
<evidence type="ECO:0000313" key="1">
    <source>
        <dbReference type="EMBL" id="MEL0564947.1"/>
    </source>
</evidence>
<accession>A0ABU9FH72</accession>
<name>A0ABU9FH72_LACJE</name>
<evidence type="ECO:0000313" key="2">
    <source>
        <dbReference type="Proteomes" id="UP001385848"/>
    </source>
</evidence>
<gene>
    <name evidence="1" type="ORF">AAC431_03280</name>
</gene>
<dbReference type="RefSeq" id="WP_101850274.1">
    <property type="nucleotide sequence ID" value="NZ_CATOVC010000001.1"/>
</dbReference>
<sequence>MDKVNRLQTIDGSIFYYRNSLNNTYDIYFYGGAPASLFDIKYQSIKTYPTTIQPEKILMITEDIKIDSNSRYVN</sequence>